<dbReference type="PANTHER" id="PTHR36978">
    <property type="entry name" value="P-LOOP CONTAINING NUCLEOTIDE TRIPHOSPHATE HYDROLASE"/>
    <property type="match status" value="1"/>
</dbReference>
<dbReference type="SUPFAM" id="SSF52540">
    <property type="entry name" value="P-loop containing nucleoside triphosphate hydrolases"/>
    <property type="match status" value="1"/>
</dbReference>
<keyword evidence="4" id="KW-1185">Reference proteome</keyword>
<evidence type="ECO:0000313" key="2">
    <source>
        <dbReference type="EMBL" id="MDW4823675.1"/>
    </source>
</evidence>
<dbReference type="EMBL" id="JAPMLD010000002">
    <property type="protein sequence ID" value="MDW4823675.1"/>
    <property type="molecule type" value="Genomic_DNA"/>
</dbReference>
<evidence type="ECO:0000313" key="3">
    <source>
        <dbReference type="Proteomes" id="UP001259340"/>
    </source>
</evidence>
<dbReference type="AlphaFoldDB" id="A0AAW8NNL8"/>
<accession>A0AAW8NNL8</accession>
<dbReference type="RefSeq" id="WP_108946516.1">
    <property type="nucleotide sequence ID" value="NZ_JAPMLA010000001.1"/>
</dbReference>
<dbReference type="Gene3D" id="3.40.50.300">
    <property type="entry name" value="P-loop containing nucleotide triphosphate hydrolases"/>
    <property type="match status" value="1"/>
</dbReference>
<dbReference type="InterPro" id="IPR027417">
    <property type="entry name" value="P-loop_NTPase"/>
</dbReference>
<evidence type="ECO:0000313" key="4">
    <source>
        <dbReference type="Proteomes" id="UP001271263"/>
    </source>
</evidence>
<reference evidence="2 4" key="1">
    <citation type="journal article" date="2022" name="bioRxiv">
        <title>Prophages regulate Shewanella fidelis 3313 motility and biofilm formation: implications for gut colonization dynamics in Ciona robusta.</title>
        <authorList>
            <person name="Natarajan O."/>
            <person name="Gibboney S.L."/>
            <person name="Young M.N."/>
            <person name="Lim S.J."/>
            <person name="Pluta N."/>
            <person name="Atkinson C.G."/>
            <person name="Leigh B.A."/>
            <person name="Liberti A."/>
            <person name="Kees E.D."/>
            <person name="Breitbart M."/>
            <person name="Gralnick J.A."/>
            <person name="Dishaw L.J."/>
        </authorList>
    </citation>
    <scope>NUCLEOTIDE SEQUENCE [LARGE SCALE GENOMIC DNA]</scope>
    <source>
        <strain evidence="2 4">JG4066</strain>
    </source>
</reference>
<dbReference type="Proteomes" id="UP001259340">
    <property type="component" value="Unassembled WGS sequence"/>
</dbReference>
<gene>
    <name evidence="1" type="ORF">OS133_09420</name>
    <name evidence="2" type="ORF">OS134_06295</name>
</gene>
<dbReference type="PANTHER" id="PTHR36978:SF4">
    <property type="entry name" value="P-LOOP CONTAINING NUCLEOSIDE TRIPHOSPHATE HYDROLASE PROTEIN"/>
    <property type="match status" value="1"/>
</dbReference>
<evidence type="ECO:0000313" key="1">
    <source>
        <dbReference type="EMBL" id="MDR8523890.1"/>
    </source>
</evidence>
<dbReference type="Pfam" id="PF17784">
    <property type="entry name" value="Sulfotransfer_4"/>
    <property type="match status" value="1"/>
</dbReference>
<dbReference type="InterPro" id="IPR040632">
    <property type="entry name" value="Sulfotransfer_4"/>
</dbReference>
<protein>
    <submittedName>
        <fullName evidence="1">Sulfotransferase family protein</fullName>
    </submittedName>
</protein>
<name>A0AAW8NNL8_9GAMM</name>
<sequence length="218" mass="25171">MNKVFIIGLPRTGTTSISVAMLDYGFNVAHTAYTKQAFTLADVISDSPCFCDYKELDNLFPDSKFVYLERDLSLWIPSMQMLINKMKAELHPTTGSFNPILKRTFNHTFELATTAVPDDVDHLKACYLRHQREVLEYFKDRNDFLRIDISHHTSLTQLLDFLGVTYCGKPVFPHLNIGRKVACWKEHKHPNKVNANSAGPEHRKFFDYAKQRKWLSAI</sequence>
<dbReference type="Proteomes" id="UP001271263">
    <property type="component" value="Unassembled WGS sequence"/>
</dbReference>
<reference evidence="1" key="2">
    <citation type="submission" date="2022-11" db="EMBL/GenBank/DDBJ databases">
        <title>Prophages regulate Shewanella fidelis motility and biofilm formation: implications for gut colonization dynamics in Ciona robusta.</title>
        <authorList>
            <person name="Natarajan O."/>
            <person name="Gibboney S.L."/>
            <person name="Young M.N."/>
            <person name="Lim S.J."/>
            <person name="Pluta N."/>
            <person name="Atkinson C.G.F."/>
            <person name="Leigh B.A."/>
            <person name="Liberti A."/>
            <person name="Kees E."/>
            <person name="Breitbart M."/>
            <person name="Gralnick J."/>
            <person name="Dishaw L.J."/>
        </authorList>
    </citation>
    <scope>NUCLEOTIDE SEQUENCE</scope>
    <source>
        <strain evidence="1">3313</strain>
    </source>
</reference>
<organism evidence="1 3">
    <name type="scientific">Shewanella fidelis</name>
    <dbReference type="NCBI Taxonomy" id="173509"/>
    <lineage>
        <taxon>Bacteria</taxon>
        <taxon>Pseudomonadati</taxon>
        <taxon>Pseudomonadota</taxon>
        <taxon>Gammaproteobacteria</taxon>
        <taxon>Alteromonadales</taxon>
        <taxon>Shewanellaceae</taxon>
        <taxon>Shewanella</taxon>
    </lineage>
</organism>
<comment type="caution">
    <text evidence="1">The sequence shown here is derived from an EMBL/GenBank/DDBJ whole genome shotgun (WGS) entry which is preliminary data.</text>
</comment>
<dbReference type="EMBL" id="JAPMLE010000001">
    <property type="protein sequence ID" value="MDR8523890.1"/>
    <property type="molecule type" value="Genomic_DNA"/>
</dbReference>
<proteinExistence type="predicted"/>